<evidence type="ECO:0000259" key="1">
    <source>
        <dbReference type="PROSITE" id="PS50042"/>
    </source>
</evidence>
<dbReference type="CDD" id="cd00038">
    <property type="entry name" value="CAP_ED"/>
    <property type="match status" value="1"/>
</dbReference>
<dbReference type="SUPFAM" id="SSF51206">
    <property type="entry name" value="cAMP-binding domain-like"/>
    <property type="match status" value="1"/>
</dbReference>
<evidence type="ECO:0000313" key="3">
    <source>
        <dbReference type="Proteomes" id="UP000628442"/>
    </source>
</evidence>
<dbReference type="Pfam" id="PF00027">
    <property type="entry name" value="cNMP_binding"/>
    <property type="match status" value="1"/>
</dbReference>
<comment type="caution">
    <text evidence="2">The sequence shown here is derived from an EMBL/GenBank/DDBJ whole genome shotgun (WGS) entry which is preliminary data.</text>
</comment>
<dbReference type="Gene3D" id="2.60.120.10">
    <property type="entry name" value="Jelly Rolls"/>
    <property type="match status" value="1"/>
</dbReference>
<sequence length="209" mass="24372">MYVGRLHMTLIANHPERNIIRAQLKQNIVLKEMRDSEMAALEPYLTVTNHQKGDLLLNQGVYDMQQYFILDGILKRLVTNHEAKEMILRFSSERDIETSYAAWCLKTPTPYSIVCMTKARVASMPLSQWVDFLQSHSTVKQAFEYEVMNLMSGIMAHTITLHLLDAPGRVHRFMRKFPDMFERLPKKELAYYLNLSPETLSRLKHQGKI</sequence>
<evidence type="ECO:0000313" key="2">
    <source>
        <dbReference type="EMBL" id="GGY22980.1"/>
    </source>
</evidence>
<accession>A0AA88C3A3</accession>
<dbReference type="EMBL" id="BMWV01000001">
    <property type="protein sequence ID" value="GGY22980.1"/>
    <property type="molecule type" value="Genomic_DNA"/>
</dbReference>
<reference evidence="2" key="2">
    <citation type="submission" date="2022-12" db="EMBL/GenBank/DDBJ databases">
        <authorList>
            <person name="Sun Q."/>
            <person name="Kim S."/>
        </authorList>
    </citation>
    <scope>NUCLEOTIDE SEQUENCE</scope>
    <source>
        <strain evidence="2">KCTC 12343</strain>
    </source>
</reference>
<dbReference type="Proteomes" id="UP000628442">
    <property type="component" value="Unassembled WGS sequence"/>
</dbReference>
<dbReference type="InterPro" id="IPR000595">
    <property type="entry name" value="cNMP-bd_dom"/>
</dbReference>
<organism evidence="2 3">
    <name type="scientific">Pseudoduganella albidiflava</name>
    <dbReference type="NCBI Taxonomy" id="321983"/>
    <lineage>
        <taxon>Bacteria</taxon>
        <taxon>Pseudomonadati</taxon>
        <taxon>Pseudomonadota</taxon>
        <taxon>Betaproteobacteria</taxon>
        <taxon>Burkholderiales</taxon>
        <taxon>Oxalobacteraceae</taxon>
        <taxon>Telluria group</taxon>
        <taxon>Pseudoduganella</taxon>
    </lineage>
</organism>
<reference evidence="2" key="1">
    <citation type="journal article" date="2014" name="Int. J. Syst. Evol. Microbiol.">
        <title>Complete genome sequence of Corynebacterium casei LMG S-19264T (=DSM 44701T), isolated from a smear-ripened cheese.</title>
        <authorList>
            <consortium name="US DOE Joint Genome Institute (JGI-PGF)"/>
            <person name="Walter F."/>
            <person name="Albersmeier A."/>
            <person name="Kalinowski J."/>
            <person name="Ruckert C."/>
        </authorList>
    </citation>
    <scope>NUCLEOTIDE SEQUENCE</scope>
    <source>
        <strain evidence="2">KCTC 12343</strain>
    </source>
</reference>
<feature type="domain" description="Cyclic nucleotide-binding" evidence="1">
    <location>
        <begin position="29"/>
        <end position="141"/>
    </location>
</feature>
<name>A0AA88C3A3_9BURK</name>
<dbReference type="PROSITE" id="PS50042">
    <property type="entry name" value="CNMP_BINDING_3"/>
    <property type="match status" value="1"/>
</dbReference>
<proteinExistence type="predicted"/>
<gene>
    <name evidence="2" type="ORF">GCM10007387_00370</name>
</gene>
<protein>
    <recommendedName>
        <fullName evidence="1">Cyclic nucleotide-binding domain-containing protein</fullName>
    </recommendedName>
</protein>
<dbReference type="InterPro" id="IPR014710">
    <property type="entry name" value="RmlC-like_jellyroll"/>
</dbReference>
<dbReference type="AlphaFoldDB" id="A0AA88C3A3"/>
<dbReference type="InterPro" id="IPR018490">
    <property type="entry name" value="cNMP-bd_dom_sf"/>
</dbReference>